<dbReference type="Gene3D" id="4.10.1000.10">
    <property type="entry name" value="Zinc finger, CCCH-type"/>
    <property type="match status" value="1"/>
</dbReference>
<feature type="compositionally biased region" description="Low complexity" evidence="5">
    <location>
        <begin position="429"/>
        <end position="440"/>
    </location>
</feature>
<feature type="compositionally biased region" description="Pro residues" evidence="5">
    <location>
        <begin position="8"/>
        <end position="18"/>
    </location>
</feature>
<dbReference type="EMBL" id="JAPZBU010000008">
    <property type="protein sequence ID" value="KAJ5392286.1"/>
    <property type="molecule type" value="Genomic_DNA"/>
</dbReference>
<feature type="compositionally biased region" description="Basic and acidic residues" evidence="5">
    <location>
        <begin position="445"/>
        <end position="472"/>
    </location>
</feature>
<keyword evidence="3 4" id="KW-0862">Zinc</keyword>
<feature type="compositionally biased region" description="Basic and acidic residues" evidence="5">
    <location>
        <begin position="366"/>
        <end position="398"/>
    </location>
</feature>
<dbReference type="PANTHER" id="PTHR13309:SF0">
    <property type="entry name" value="FMR1-INTERACTING PROTEIN NUFIP1"/>
    <property type="match status" value="1"/>
</dbReference>
<dbReference type="OrthoDB" id="273070at2759"/>
<dbReference type="GeneID" id="81371393"/>
<evidence type="ECO:0000313" key="8">
    <source>
        <dbReference type="Proteomes" id="UP001147747"/>
    </source>
</evidence>
<feature type="compositionally biased region" description="Gly residues" evidence="5">
    <location>
        <begin position="47"/>
        <end position="58"/>
    </location>
</feature>
<feature type="zinc finger region" description="C3H1-type" evidence="4">
    <location>
        <begin position="648"/>
        <end position="676"/>
    </location>
</feature>
<protein>
    <recommendedName>
        <fullName evidence="6">C3H1-type domain-containing protein</fullName>
    </recommendedName>
</protein>
<dbReference type="Pfam" id="PF10453">
    <property type="entry name" value="NUFIP1"/>
    <property type="match status" value="1"/>
</dbReference>
<dbReference type="GO" id="GO:0005634">
    <property type="term" value="C:nucleus"/>
    <property type="evidence" value="ECO:0007669"/>
    <property type="project" value="TreeGrafter"/>
</dbReference>
<dbReference type="InterPro" id="IPR000571">
    <property type="entry name" value="Znf_CCCH"/>
</dbReference>
<feature type="compositionally biased region" description="Low complexity" evidence="5">
    <location>
        <begin position="120"/>
        <end position="133"/>
    </location>
</feature>
<feature type="compositionally biased region" description="Low complexity" evidence="5">
    <location>
        <begin position="59"/>
        <end position="82"/>
    </location>
</feature>
<dbReference type="SUPFAM" id="SSF90229">
    <property type="entry name" value="CCCH zinc finger"/>
    <property type="match status" value="1"/>
</dbReference>
<keyword evidence="2 4" id="KW-0863">Zinc-finger</keyword>
<evidence type="ECO:0000256" key="3">
    <source>
        <dbReference type="ARBA" id="ARBA00022833"/>
    </source>
</evidence>
<dbReference type="GO" id="GO:0008270">
    <property type="term" value="F:zinc ion binding"/>
    <property type="evidence" value="ECO:0007669"/>
    <property type="project" value="UniProtKB-KW"/>
</dbReference>
<feature type="domain" description="C3H1-type" evidence="6">
    <location>
        <begin position="648"/>
        <end position="676"/>
    </location>
</feature>
<feature type="compositionally biased region" description="Basic residues" evidence="5">
    <location>
        <begin position="679"/>
        <end position="691"/>
    </location>
</feature>
<feature type="region of interest" description="Disordered" evidence="5">
    <location>
        <begin position="364"/>
        <end position="697"/>
    </location>
</feature>
<organism evidence="7 8">
    <name type="scientific">Penicillium cosmopolitanum</name>
    <dbReference type="NCBI Taxonomy" id="1131564"/>
    <lineage>
        <taxon>Eukaryota</taxon>
        <taxon>Fungi</taxon>
        <taxon>Dikarya</taxon>
        <taxon>Ascomycota</taxon>
        <taxon>Pezizomycotina</taxon>
        <taxon>Eurotiomycetes</taxon>
        <taxon>Eurotiomycetidae</taxon>
        <taxon>Eurotiales</taxon>
        <taxon>Aspergillaceae</taxon>
        <taxon>Penicillium</taxon>
    </lineage>
</organism>
<feature type="compositionally biased region" description="Basic and acidic residues" evidence="5">
    <location>
        <begin position="412"/>
        <end position="421"/>
    </location>
</feature>
<keyword evidence="8" id="KW-1185">Reference proteome</keyword>
<feature type="compositionally biased region" description="Basic residues" evidence="5">
    <location>
        <begin position="289"/>
        <end position="299"/>
    </location>
</feature>
<reference evidence="7" key="1">
    <citation type="submission" date="2022-12" db="EMBL/GenBank/DDBJ databases">
        <authorList>
            <person name="Petersen C."/>
        </authorList>
    </citation>
    <scope>NUCLEOTIDE SEQUENCE</scope>
    <source>
        <strain evidence="7">IBT 29677</strain>
    </source>
</reference>
<dbReference type="Proteomes" id="UP001147747">
    <property type="component" value="Unassembled WGS sequence"/>
</dbReference>
<feature type="compositionally biased region" description="Acidic residues" evidence="5">
    <location>
        <begin position="601"/>
        <end position="617"/>
    </location>
</feature>
<feature type="compositionally biased region" description="Low complexity" evidence="5">
    <location>
        <begin position="589"/>
        <end position="600"/>
    </location>
</feature>
<dbReference type="PROSITE" id="PS50103">
    <property type="entry name" value="ZF_C3H1"/>
    <property type="match status" value="1"/>
</dbReference>
<feature type="compositionally biased region" description="Basic residues" evidence="5">
    <location>
        <begin position="234"/>
        <end position="245"/>
    </location>
</feature>
<feature type="compositionally biased region" description="Low complexity" evidence="5">
    <location>
        <begin position="256"/>
        <end position="267"/>
    </location>
</feature>
<feature type="region of interest" description="Disordered" evidence="5">
    <location>
        <begin position="1"/>
        <end position="340"/>
    </location>
</feature>
<evidence type="ECO:0000313" key="7">
    <source>
        <dbReference type="EMBL" id="KAJ5392286.1"/>
    </source>
</evidence>
<accession>A0A9X0B8R9</accession>
<dbReference type="PANTHER" id="PTHR13309">
    <property type="entry name" value="NUCLEAR FRAGILE X MENTAL RETARDATION PROTEIN INTERACTING PROTEIN 1"/>
    <property type="match status" value="1"/>
</dbReference>
<evidence type="ECO:0000259" key="6">
    <source>
        <dbReference type="PROSITE" id="PS50103"/>
    </source>
</evidence>
<dbReference type="InterPro" id="IPR039136">
    <property type="entry name" value="NUFIP1-like"/>
</dbReference>
<feature type="compositionally biased region" description="Basic residues" evidence="5">
    <location>
        <begin position="209"/>
        <end position="219"/>
    </location>
</feature>
<dbReference type="Pfam" id="PF00642">
    <property type="entry name" value="zf-CCCH"/>
    <property type="match status" value="1"/>
</dbReference>
<proteinExistence type="predicted"/>
<feature type="compositionally biased region" description="Low complexity" evidence="5">
    <location>
        <begin position="155"/>
        <end position="169"/>
    </location>
</feature>
<name>A0A9X0B8R9_9EURO</name>
<comment type="caution">
    <text evidence="7">The sequence shown here is derived from an EMBL/GenBank/DDBJ whole genome shotgun (WGS) entry which is preliminary data.</text>
</comment>
<dbReference type="InterPro" id="IPR019496">
    <property type="entry name" value="NUFIP1_cons_dom"/>
</dbReference>
<evidence type="ECO:0000256" key="1">
    <source>
        <dbReference type="ARBA" id="ARBA00022723"/>
    </source>
</evidence>
<sequence length="756" mass="80707">MSSQGFSFPPPPPPPPVPQASSTSSSAYPAPPHGQHWNARGGRGRGRGQGNRGRGGNHSNGNRQQYQNQNQNNHSNINSNNNTPGYNYAPANYGYPSQPVSATSYMAPPLPHTHTQSNFQHPQNTPTYQPPQTFHQPAGSAYQPLSHYNATPGLTPSASYPPQSTQPYPSNVPHQHAPQNGPIVMGSPWGSDVPPATPAPYGGATPNHGHGHAHTHGHGRGSWPSHQPNNHNNHNPKPRPPHKRDHSAAFNKPQSTAPRTPAAPAVPSFGNPLPCKPPPVADLNANTTRKPKKRKRKHNQLGLTPKTEDHESSEDEEDVDEESKLAQGGCGSESAPLQFSYKGRTATLQSSADIAAWIAERRKKFPTAERVEEKKKVAQEAKDAREAVRREKMNERAKMNGKPAAAAGPSDNNKDNKEKSKGASKPTSDNPNADPALNAAMKAQRKADKIRRNLDREQKRFAKAEAEAEAARLKVAALQKQLGSDQNPMQKDVGGNEETGADSLVGGVAEPNVALLPETKLPETKTPAEVPDPMTIDTTNKPSEPGALTAAAKPVPAEADMGTTIDVADQVDGPMDLLPEAEAERHVSGDWTSSSGSDSGLDSDSDSGGDSDSDSDSASESGSDGDSAPEQASSRRQGPEKVLPPPREGKKQLCRHFARNGKCNRGDQCSFSHDVGERRKAKPEKREKGRKGLLSALLDRQKEDEDRRAMEVIAWMGQNGLLEEPKGSTSETGSGSGSGTATGTIGTDAPQSDIPI</sequence>
<feature type="compositionally biased region" description="Low complexity" evidence="5">
    <location>
        <begin position="19"/>
        <end position="28"/>
    </location>
</feature>
<dbReference type="SMART" id="SM00356">
    <property type="entry name" value="ZnF_C3H1"/>
    <property type="match status" value="1"/>
</dbReference>
<keyword evidence="1 4" id="KW-0479">Metal-binding</keyword>
<dbReference type="InterPro" id="IPR036855">
    <property type="entry name" value="Znf_CCCH_sf"/>
</dbReference>
<dbReference type="GO" id="GO:0003723">
    <property type="term" value="F:RNA binding"/>
    <property type="evidence" value="ECO:0007669"/>
    <property type="project" value="InterPro"/>
</dbReference>
<feature type="compositionally biased region" description="Low complexity" evidence="5">
    <location>
        <begin position="199"/>
        <end position="208"/>
    </location>
</feature>
<evidence type="ECO:0000256" key="4">
    <source>
        <dbReference type="PROSITE-ProRule" id="PRU00723"/>
    </source>
</evidence>
<reference evidence="7" key="2">
    <citation type="journal article" date="2023" name="IMA Fungus">
        <title>Comparative genomic study of the Penicillium genus elucidates a diverse pangenome and 15 lateral gene transfer events.</title>
        <authorList>
            <person name="Petersen C."/>
            <person name="Sorensen T."/>
            <person name="Nielsen M.R."/>
            <person name="Sondergaard T.E."/>
            <person name="Sorensen J.L."/>
            <person name="Fitzpatrick D.A."/>
            <person name="Frisvad J.C."/>
            <person name="Nielsen K.L."/>
        </authorList>
    </citation>
    <scope>NUCLEOTIDE SEQUENCE</scope>
    <source>
        <strain evidence="7">IBT 29677</strain>
    </source>
</reference>
<dbReference type="GO" id="GO:0000492">
    <property type="term" value="P:box C/D snoRNP assembly"/>
    <property type="evidence" value="ECO:0007669"/>
    <property type="project" value="TreeGrafter"/>
</dbReference>
<feature type="compositionally biased region" description="Acidic residues" evidence="5">
    <location>
        <begin position="311"/>
        <end position="321"/>
    </location>
</feature>
<evidence type="ECO:0000256" key="5">
    <source>
        <dbReference type="SAM" id="MobiDB-lite"/>
    </source>
</evidence>
<evidence type="ECO:0000256" key="2">
    <source>
        <dbReference type="ARBA" id="ARBA00022771"/>
    </source>
</evidence>
<gene>
    <name evidence="7" type="ORF">N7509_007776</name>
</gene>
<dbReference type="RefSeq" id="XP_056487964.1">
    <property type="nucleotide sequence ID" value="XM_056632413.1"/>
</dbReference>
<feature type="region of interest" description="Disordered" evidence="5">
    <location>
        <begin position="719"/>
        <end position="756"/>
    </location>
</feature>
<dbReference type="AlphaFoldDB" id="A0A9X0B8R9"/>